<dbReference type="Gene3D" id="1.10.1200.10">
    <property type="entry name" value="ACP-like"/>
    <property type="match status" value="3"/>
</dbReference>
<dbReference type="GO" id="GO:0044550">
    <property type="term" value="P:secondary metabolite biosynthetic process"/>
    <property type="evidence" value="ECO:0007669"/>
    <property type="project" value="UniProtKB-ARBA"/>
</dbReference>
<dbReference type="GO" id="GO:0003824">
    <property type="term" value="F:catalytic activity"/>
    <property type="evidence" value="ECO:0007669"/>
    <property type="project" value="InterPro"/>
</dbReference>
<evidence type="ECO:0000256" key="1">
    <source>
        <dbReference type="ARBA" id="ARBA00001957"/>
    </source>
</evidence>
<dbReference type="CDD" id="cd17646">
    <property type="entry name" value="A_NRPS_AB3403-like"/>
    <property type="match status" value="1"/>
</dbReference>
<dbReference type="GO" id="GO:0043041">
    <property type="term" value="P:amino acid activation for nonribosomal peptide biosynthetic process"/>
    <property type="evidence" value="ECO:0007669"/>
    <property type="project" value="TreeGrafter"/>
</dbReference>
<gene>
    <name evidence="9" type="ORF">FHX34_10946</name>
</gene>
<dbReference type="GO" id="GO:0072330">
    <property type="term" value="P:monocarboxylic acid biosynthetic process"/>
    <property type="evidence" value="ECO:0007669"/>
    <property type="project" value="UniProtKB-ARBA"/>
</dbReference>
<keyword evidence="3" id="KW-0596">Phosphopantetheine</keyword>
<dbReference type="InterPro" id="IPR023213">
    <property type="entry name" value="CAT-like_dom_sf"/>
</dbReference>
<dbReference type="EMBL" id="VIWY01000009">
    <property type="protein sequence ID" value="TWG09247.1"/>
    <property type="molecule type" value="Genomic_DNA"/>
</dbReference>
<proteinExistence type="inferred from homology"/>
<comment type="caution">
    <text evidence="9">The sequence shown here is derived from an EMBL/GenBank/DDBJ whole genome shotgun (WGS) entry which is preliminary data.</text>
</comment>
<dbReference type="InterPro" id="IPR010071">
    <property type="entry name" value="AA_adenyl_dom"/>
</dbReference>
<dbReference type="InterPro" id="IPR045851">
    <property type="entry name" value="AMP-bd_C_sf"/>
</dbReference>
<dbReference type="InterPro" id="IPR009081">
    <property type="entry name" value="PP-bd_ACP"/>
</dbReference>
<dbReference type="NCBIfam" id="TIGR01733">
    <property type="entry name" value="AA-adenyl-dom"/>
    <property type="match status" value="3"/>
</dbReference>
<dbReference type="PANTHER" id="PTHR45527:SF1">
    <property type="entry name" value="FATTY ACID SYNTHASE"/>
    <property type="match status" value="1"/>
</dbReference>
<dbReference type="Gene3D" id="3.30.559.10">
    <property type="entry name" value="Chloramphenicol acetyltransferase-like domain"/>
    <property type="match status" value="3"/>
</dbReference>
<dbReference type="SMART" id="SM00823">
    <property type="entry name" value="PKS_PP"/>
    <property type="match status" value="3"/>
</dbReference>
<dbReference type="Pfam" id="PF00550">
    <property type="entry name" value="PP-binding"/>
    <property type="match status" value="3"/>
</dbReference>
<evidence type="ECO:0000256" key="3">
    <source>
        <dbReference type="ARBA" id="ARBA00022450"/>
    </source>
</evidence>
<dbReference type="FunFam" id="1.10.1200.10:FF:000016">
    <property type="entry name" value="Non-ribosomal peptide synthase"/>
    <property type="match status" value="1"/>
</dbReference>
<dbReference type="PROSITE" id="PS00455">
    <property type="entry name" value="AMP_BINDING"/>
    <property type="match status" value="3"/>
</dbReference>
<evidence type="ECO:0000313" key="9">
    <source>
        <dbReference type="EMBL" id="TWG09247.1"/>
    </source>
</evidence>
<evidence type="ECO:0000256" key="5">
    <source>
        <dbReference type="ARBA" id="ARBA00022737"/>
    </source>
</evidence>
<dbReference type="FunFam" id="3.40.50.12780:FF:000012">
    <property type="entry name" value="Non-ribosomal peptide synthetase"/>
    <property type="match status" value="3"/>
</dbReference>
<evidence type="ECO:0000313" key="10">
    <source>
        <dbReference type="Proteomes" id="UP000320239"/>
    </source>
</evidence>
<dbReference type="Gene3D" id="3.30.559.30">
    <property type="entry name" value="Nonribosomal peptide synthetase, condensation domain"/>
    <property type="match status" value="4"/>
</dbReference>
<dbReference type="GO" id="GO:0031177">
    <property type="term" value="F:phosphopantetheine binding"/>
    <property type="evidence" value="ECO:0007669"/>
    <property type="project" value="InterPro"/>
</dbReference>
<dbReference type="GO" id="GO:0008610">
    <property type="term" value="P:lipid biosynthetic process"/>
    <property type="evidence" value="ECO:0007669"/>
    <property type="project" value="UniProtKB-ARBA"/>
</dbReference>
<dbReference type="InterPro" id="IPR020806">
    <property type="entry name" value="PKS_PP-bd"/>
</dbReference>
<protein>
    <submittedName>
        <fullName evidence="9">Non-ribosomal peptide synthase protein (TIGR01720 family)/amino acid adenylation domain-containing protein</fullName>
    </submittedName>
</protein>
<dbReference type="FunFam" id="3.40.50.980:FF:000001">
    <property type="entry name" value="Non-ribosomal peptide synthetase"/>
    <property type="match status" value="1"/>
</dbReference>
<accession>A0A561VCD2</accession>
<dbReference type="Proteomes" id="UP000320239">
    <property type="component" value="Unassembled WGS sequence"/>
</dbReference>
<dbReference type="CDD" id="cd17652">
    <property type="entry name" value="A_NRPS_CmdD_like"/>
    <property type="match status" value="2"/>
</dbReference>
<dbReference type="NCBIfam" id="TIGR01720">
    <property type="entry name" value="NRPS-para261"/>
    <property type="match status" value="1"/>
</dbReference>
<evidence type="ECO:0000256" key="7">
    <source>
        <dbReference type="SAM" id="MobiDB-lite"/>
    </source>
</evidence>
<dbReference type="InterPro" id="IPR020845">
    <property type="entry name" value="AMP-binding_CS"/>
</dbReference>
<dbReference type="FunFam" id="3.40.50.980:FF:000002">
    <property type="entry name" value="Enterobactin synthetase component F"/>
    <property type="match status" value="1"/>
</dbReference>
<feature type="region of interest" description="Disordered" evidence="7">
    <location>
        <begin position="1"/>
        <end position="31"/>
    </location>
</feature>
<dbReference type="GO" id="GO:0017000">
    <property type="term" value="P:antibiotic biosynthetic process"/>
    <property type="evidence" value="ECO:0007669"/>
    <property type="project" value="UniProtKB-KW"/>
</dbReference>
<dbReference type="FunFam" id="2.30.38.10:FF:000001">
    <property type="entry name" value="Non-ribosomal peptide synthetase PvdI"/>
    <property type="match status" value="3"/>
</dbReference>
<dbReference type="Gene3D" id="2.30.38.10">
    <property type="entry name" value="Luciferase, Domain 3"/>
    <property type="match status" value="3"/>
</dbReference>
<dbReference type="CDD" id="cd19531">
    <property type="entry name" value="LCL_NRPS-like"/>
    <property type="match status" value="1"/>
</dbReference>
<dbReference type="Pfam" id="PF00668">
    <property type="entry name" value="Condensation"/>
    <property type="match status" value="3"/>
</dbReference>
<dbReference type="Gene3D" id="3.30.300.30">
    <property type="match status" value="3"/>
</dbReference>
<comment type="similarity">
    <text evidence="2">Belongs to the ATP-dependent AMP-binding enzyme family.</text>
</comment>
<feature type="domain" description="Carrier" evidence="8">
    <location>
        <begin position="1820"/>
        <end position="1894"/>
    </location>
</feature>
<dbReference type="FunFam" id="3.30.300.30:FF:000010">
    <property type="entry name" value="Enterobactin synthetase component F"/>
    <property type="match status" value="3"/>
</dbReference>
<dbReference type="InterPro" id="IPR025110">
    <property type="entry name" value="AMP-bd_C"/>
</dbReference>
<organism evidence="9 10">
    <name type="scientific">Actinoplanes teichomyceticus</name>
    <dbReference type="NCBI Taxonomy" id="1867"/>
    <lineage>
        <taxon>Bacteria</taxon>
        <taxon>Bacillati</taxon>
        <taxon>Actinomycetota</taxon>
        <taxon>Actinomycetes</taxon>
        <taxon>Micromonosporales</taxon>
        <taxon>Micromonosporaceae</taxon>
        <taxon>Actinoplanes</taxon>
    </lineage>
</organism>
<evidence type="ECO:0000256" key="2">
    <source>
        <dbReference type="ARBA" id="ARBA00006432"/>
    </source>
</evidence>
<feature type="domain" description="Carrier" evidence="8">
    <location>
        <begin position="767"/>
        <end position="842"/>
    </location>
</feature>
<dbReference type="PANTHER" id="PTHR45527">
    <property type="entry name" value="NONRIBOSOMAL PEPTIDE SYNTHETASE"/>
    <property type="match status" value="1"/>
</dbReference>
<dbReference type="InterPro" id="IPR001242">
    <property type="entry name" value="Condensation_dom"/>
</dbReference>
<reference evidence="9 10" key="1">
    <citation type="submission" date="2019-06" db="EMBL/GenBank/DDBJ databases">
        <title>Sequencing the genomes of 1000 actinobacteria strains.</title>
        <authorList>
            <person name="Klenk H.-P."/>
        </authorList>
    </citation>
    <scope>NUCLEOTIDE SEQUENCE [LARGE SCALE GENOMIC DNA]</scope>
    <source>
        <strain evidence="9 10">DSM 43866</strain>
    </source>
</reference>
<dbReference type="InterPro" id="IPR006162">
    <property type="entry name" value="Ppantetheine_attach_site"/>
</dbReference>
<sequence>MTKHRLVPAAIPQQKRVRQEPGRPPADPREQTDYWRAWSAGVVPPPLPGHVPGPPGPGTWQRVRCALPPEVVERLRRLATDRGAGPLHVCAAALHLVLTRYAAGQDIAVVTPAAARGADLVPLRPEAGATTLADLVGAVRAGHAAAAPHTERPFAVLTQRLGLSPDLARVVVADRGRPPRTPHTALVVHTAAAGSAGQPVLEYRTDRLGDAAVQRLAGHLARVLTVAATDPGRPVAEVDILTDAERRDALAAARGPDRPVTAATWPQLVEAQARRTPDRPAVVAGDTTLDYATLDERANRLARLLVARGAAPETVVALALPRSADITVAQLAVGKAGAAFLPVDPAYPARRIALMLDDARPVVTVARGDTAAAVAGRDPLILDDPDVLAALAATPGRPLTDADRRGPLCPAHPAYVIFTSGSTGVPKGVVISHAAFADFAAAEAEHLRAGPGDRVLQFASPSFDASVLELGLALPGGATLVAPPPGASVGEPLAEVLAAERITHALIPPAALATVPDPAAVPALSTLLVGGEACDAGLVERWAGGRRMINAYGPTETTVVATWTGPLSPGGTPPIGRPLPNTAAYVLDARLRPVPDGVPGELYVAGHGLARGYLRRPGLTAQRFVADPYGPPGARMYRTGDLVRRAADGQLEYLGRADDQVKIRGFRIEPGEIAGVLAGHDGVARAAVVVREDRPGVKQLIAYVVPTRPDGADPAGLRAYAADVLPAHMVPAGFVAVPELPVGPNGKLDQRALPAPTFATADDEYVAPRPGAEQTVAGLWAEVLGVARVGRDDDFFALGGDSILAVRALSRLQAVTGVRLPTRAAFDARTVAALAARLADAAGDAPAAPIRRADRTGPLPLSSHQRRLWLHEQLHSGSTEYVTGVGLRLRGPLDPAALRTALSALAARHESLRTTFVAGDDGAGRQVIAERGDLPLHVADLGDVPADERDAALDRLLAEQLSRPFDLCRGPLGRATLIALAEHEHVLLLAQHHIVTDGWSVRVLCSEFAQLYDAAVRGVPAGLGEPGLDYADFAQWEREQLTEPLLESRLEYWRTRLAGAQQLQLPTDRPATAGPGTAGGVHRVPLPDELVARLAAVARRHGATPFMVLVAAVQALLARYSNQRDIVLGTVTSGRERAELDRVVGFFVNTLVLRGTVDPEQGFDTLVAAARETVLDAFTHDVPFDRLVASLPAGRDGGAPPVRAVVVLQQDLAATRRAGPLRITEQDLPRPHARFDLVFEFLPRGAGLTLALEYHSARFTAGAAARLAGHLIRLLDVVTADPAAAVGAADLLTAAERADLLITRNDTARPVVAETLPRLFTRQADRTPHRTALVAGAATLDYATLRARVNRLARLLAARGAGPERLVALLLPRSVPIVVAQLAVVQAGAAFLPVDPAYPRSRIELMLRDAAPALVLTLTGLTDRLPGTDAAPTLLLDDPATAAALDRLSGADLDDRDRTAPLRPDHPAYVIYTSGSTGRPKGVVVSHRGLANFSAAEIAHLRVRPGDRVLQFASPSFDASVLELCMSLPAGAALVVPPEGPLLGDRLARVLADNRITHALVPPAALATVPDDARLPDFRCVVVGGDACGPDLVARWAPGRRMINAYGPTECTVVSTWSGPLSPGGVPPIGTPLPNTRVYVLDPRLRPVPVGVPGELYVSGAGLARGYLRRPGLTAQRFVADPFGAPGDRMYRTGDVVRWTGGHLEFLGRADEQVKIRGFRIEPGEIAAALTRQAGIRRAAVVARDDPSGARRLVAYVVPAAGQPRDAGRLRERLAAELPDYMIPAAFVFLDALPVGPNGKLDRAALPAPDPGAAAAPYLAPRTDAETVLARIWADVLGVPRVGVEDNFFELGGDSILSIQVVSRARAAGLTLTARDLFEHQSIAALAGALDLRPAAAARPVAPAGGDTPLTPIQRWLFDTRPADPGHFDQCLALQLAPDADEQALRAALDALPRHHEALRARFSRTAAGWRQETGPIEAVRLARCPAPPAPGMPALLHAARRAHGALDPARGPLLRATLFTGAAGPPVLLLAVHHLVVDAVSWRLLVADLQQAYRQAAAGEPVRLPEPTTPFTHWARLLAEHGRAGGFDDERAHWAATATAETALPVDADGPDTVADTATVTVRLTPAETTALLRQVPRAYRTQVNDVLLTALAATLHEWTGRRRTAVDLEGHGREEILDGVDLSRTVGWFTTIYPVALEWPGAPGWAAALKSVKEQLRAVPRRGIGHGARHRATGAGNRPRISFNYLGRMQLPLGDGVCRAAPYGLELDDDPAAPRTHLLQVVGQVTAGQLELTWSYGRNRHRRETVAGLAERMCAALRAIVTHCAGAGGRTPSDFPLARLDQAAVDRLAGTGAEVADIYPLTPMQAGMLFHGLDPAADGVYLQQTTFVLDGVDDPGWLAEAWQHVVDRTPVLRSAVAWDQLAEPVQLVHHRARLPVTHRDWTGVPAPERPDRLRRLLDEDRAAGLDLTRPPLQRLTLARLSATEVQVVWTFHHLLLDGWSAFQVLSDVFACHASLRAGQPVALPVRRPFRDYVAWLAGQDDGPADEHWRRVLAGFAAPTPLPYDRAPAHAHRGRSARRCAVELDAAAAQRLHQVARTHRLTMNTLVQGAWAILLARYSGHRDVCFGATVSGRPATLPGAETSTGLFINTLPVRAAVDGAAGTAGWLRALQTAQTEARQHEHVPLARLRSFSDLPADAALFDSIVVFENYPIDDDIARAHRLRLRELAAVETTSFPLSLMAYPGERLTLTLCYDPDCFDRATAHRLATHLRQLLIAIADDPDRPIGRLPMLTPGERDAVLRAGNDTDRPQSPATLVDLLAEQARRTPAAPAVTFGADTVSYAELDRWSNRLARDLVAAGAGPERCVAVSLPRSLELVVALVAVLKTGAAYLPVDPGLPAARIRFMLDDARPVLVLDRPEPVRDARGAEHAVTDADRRAALRPAHPAYVIYTSGSTGRPKGVAVPHHGIVNRLRWMQHEYRLDRHDVVLQKTPATFDVSVWEFFWPLLTGARLVVARPDGHRDPAYLARLIRDEGVTTVHFVPSMLRAFLADAAAAGCTGLRRVICSGEALPGDLATAFAALLPAELHNLYGPTEAAVDVTHHRCDPAGRAAGVPIGRPVWNTRAYVLDAALQPAPPGVPGELYLAGIQLARGYLHRPGLTAQRFVADPYGPPGQRMYRTGDLARWTADGVLEFLGRTDDQVKVRGVRIELGEIEAVLRRHPGVAQAAVLAREDRLVAYVVPAGGAGPQTAAWRDHLAAELPAALVPAMFVPLEQLPLSPNGKLDRAALPAPRWAGAPTVEHVPPRTDAEAAIADIYRAVLGAESVGVLDDFLDLGGDSIAGMLVASRAAAAFGVPISPHDVLTARTVAALAELVEDHVLRELEQLAAGESDPR</sequence>
<dbReference type="InterPro" id="IPR036736">
    <property type="entry name" value="ACP-like_sf"/>
</dbReference>
<dbReference type="SUPFAM" id="SSF52777">
    <property type="entry name" value="CoA-dependent acyltransferases"/>
    <property type="match status" value="7"/>
</dbReference>
<keyword evidence="6" id="KW-0045">Antibiotic biosynthesis</keyword>
<dbReference type="NCBIfam" id="NF003417">
    <property type="entry name" value="PRK04813.1"/>
    <property type="match status" value="3"/>
</dbReference>
<dbReference type="GO" id="GO:0005737">
    <property type="term" value="C:cytoplasm"/>
    <property type="evidence" value="ECO:0007669"/>
    <property type="project" value="TreeGrafter"/>
</dbReference>
<keyword evidence="4" id="KW-0597">Phosphoprotein</keyword>
<dbReference type="CDD" id="cd19534">
    <property type="entry name" value="E_NRPS"/>
    <property type="match status" value="1"/>
</dbReference>
<keyword evidence="10" id="KW-1185">Reference proteome</keyword>
<comment type="cofactor">
    <cofactor evidence="1">
        <name>pantetheine 4'-phosphate</name>
        <dbReference type="ChEBI" id="CHEBI:47942"/>
    </cofactor>
</comment>
<dbReference type="Gene3D" id="3.40.50.980">
    <property type="match status" value="6"/>
</dbReference>
<evidence type="ECO:0000259" key="8">
    <source>
        <dbReference type="PROSITE" id="PS50075"/>
    </source>
</evidence>
<dbReference type="SUPFAM" id="SSF56801">
    <property type="entry name" value="Acetyl-CoA synthetase-like"/>
    <property type="match status" value="3"/>
</dbReference>
<dbReference type="RefSeq" id="WP_164465993.1">
    <property type="nucleotide sequence ID" value="NZ_BOMX01000180.1"/>
</dbReference>
<dbReference type="InterPro" id="IPR000873">
    <property type="entry name" value="AMP-dep_synth/lig_dom"/>
</dbReference>
<evidence type="ECO:0000256" key="6">
    <source>
        <dbReference type="ARBA" id="ARBA00023194"/>
    </source>
</evidence>
<dbReference type="CDD" id="cd19543">
    <property type="entry name" value="DCL_NRPS"/>
    <property type="match status" value="1"/>
</dbReference>
<dbReference type="PROSITE" id="PS50075">
    <property type="entry name" value="CARRIER"/>
    <property type="match status" value="3"/>
</dbReference>
<feature type="domain" description="Carrier" evidence="8">
    <location>
        <begin position="3304"/>
        <end position="3379"/>
    </location>
</feature>
<evidence type="ECO:0000256" key="4">
    <source>
        <dbReference type="ARBA" id="ARBA00022553"/>
    </source>
</evidence>
<name>A0A561VCD2_ACTTI</name>
<dbReference type="FunFam" id="1.10.1200.10:FF:000005">
    <property type="entry name" value="Nonribosomal peptide synthetase 1"/>
    <property type="match status" value="1"/>
</dbReference>
<dbReference type="PROSITE" id="PS00012">
    <property type="entry name" value="PHOSPHOPANTETHEINE"/>
    <property type="match status" value="3"/>
</dbReference>
<dbReference type="InterPro" id="IPR010060">
    <property type="entry name" value="NRPS_synth"/>
</dbReference>
<dbReference type="Pfam" id="PF13193">
    <property type="entry name" value="AMP-binding_C"/>
    <property type="match status" value="3"/>
</dbReference>
<feature type="compositionally biased region" description="Basic and acidic residues" evidence="7">
    <location>
        <begin position="17"/>
        <end position="31"/>
    </location>
</feature>
<dbReference type="Pfam" id="PF00501">
    <property type="entry name" value="AMP-binding"/>
    <property type="match status" value="3"/>
</dbReference>
<keyword evidence="5" id="KW-0677">Repeat</keyword>
<dbReference type="SUPFAM" id="SSF47336">
    <property type="entry name" value="ACP-like"/>
    <property type="match status" value="3"/>
</dbReference>